<evidence type="ECO:0000259" key="1">
    <source>
        <dbReference type="Pfam" id="PF14493"/>
    </source>
</evidence>
<protein>
    <submittedName>
        <fullName evidence="2">Helix-turn-helix domain-containing protein</fullName>
    </submittedName>
</protein>
<name>A0A9D1U399_9LACO</name>
<organism evidence="2 3">
    <name type="scientific">Candidatus Limosilactobacillus merdipullorum</name>
    <dbReference type="NCBI Taxonomy" id="2838653"/>
    <lineage>
        <taxon>Bacteria</taxon>
        <taxon>Bacillati</taxon>
        <taxon>Bacillota</taxon>
        <taxon>Bacilli</taxon>
        <taxon>Lactobacillales</taxon>
        <taxon>Lactobacillaceae</taxon>
        <taxon>Limosilactobacillus</taxon>
    </lineage>
</organism>
<comment type="caution">
    <text evidence="2">The sequence shown here is derived from an EMBL/GenBank/DDBJ whole genome shotgun (WGS) entry which is preliminary data.</text>
</comment>
<dbReference type="Pfam" id="PF14493">
    <property type="entry name" value="HTH_40"/>
    <property type="match status" value="1"/>
</dbReference>
<evidence type="ECO:0000313" key="3">
    <source>
        <dbReference type="Proteomes" id="UP000886878"/>
    </source>
</evidence>
<sequence>MQLNYLINLIDSHPRRYRVIEGTLKGRQTVATLFWAQQYGIQGWFGYRRNLSRDAYDQQLAQWAQAGLVAIDKQAKTVRLTARGQRERNLYRHGHYQPRCGHLSWIVNTTRFANCFLLGIQTVSELAHQNNRYVPLDVPPAEMAAVKQWFYRYRPALVSGVADECFQLGHLLEQTDPRWPQLLAASLVGYQTSGLYDQQLRQLLKLSADSLALLKHDVWLTVAATMLKKPDWLLSRLTKPLLRQSPLSRSAAKTLACYRSGIPLDEISRRRRIKITTVREHLLAAAIQLPGSVDARQLIGPKRWDEFADLFRGPVASWHWTPQNGSDPAESFFAFRLYQIVRSQQDG</sequence>
<dbReference type="Proteomes" id="UP000886878">
    <property type="component" value="Unassembled WGS sequence"/>
</dbReference>
<evidence type="ECO:0000313" key="2">
    <source>
        <dbReference type="EMBL" id="HIW70603.1"/>
    </source>
</evidence>
<dbReference type="EMBL" id="DXGK01000090">
    <property type="protein sequence ID" value="HIW70603.1"/>
    <property type="molecule type" value="Genomic_DNA"/>
</dbReference>
<gene>
    <name evidence="2" type="ORF">H9876_04440</name>
</gene>
<feature type="domain" description="Helicase Helix-turn-helix" evidence="1">
    <location>
        <begin position="250"/>
        <end position="312"/>
    </location>
</feature>
<proteinExistence type="predicted"/>
<dbReference type="InterPro" id="IPR029491">
    <property type="entry name" value="Helicase_HTH"/>
</dbReference>
<dbReference type="AlphaFoldDB" id="A0A9D1U399"/>
<accession>A0A9D1U399</accession>
<reference evidence="2" key="2">
    <citation type="submission" date="2021-04" db="EMBL/GenBank/DDBJ databases">
        <authorList>
            <person name="Gilroy R."/>
        </authorList>
    </citation>
    <scope>NUCLEOTIDE SEQUENCE</scope>
    <source>
        <strain evidence="2">ChiHejej3B27-2180</strain>
    </source>
</reference>
<reference evidence="2" key="1">
    <citation type="journal article" date="2021" name="PeerJ">
        <title>Extensive microbial diversity within the chicken gut microbiome revealed by metagenomics and culture.</title>
        <authorList>
            <person name="Gilroy R."/>
            <person name="Ravi A."/>
            <person name="Getino M."/>
            <person name="Pursley I."/>
            <person name="Horton D.L."/>
            <person name="Alikhan N.F."/>
            <person name="Baker D."/>
            <person name="Gharbi K."/>
            <person name="Hall N."/>
            <person name="Watson M."/>
            <person name="Adriaenssens E.M."/>
            <person name="Foster-Nyarko E."/>
            <person name="Jarju S."/>
            <person name="Secka A."/>
            <person name="Antonio M."/>
            <person name="Oren A."/>
            <person name="Chaudhuri R.R."/>
            <person name="La Ragione R."/>
            <person name="Hildebrand F."/>
            <person name="Pallen M.J."/>
        </authorList>
    </citation>
    <scope>NUCLEOTIDE SEQUENCE</scope>
    <source>
        <strain evidence="2">ChiHejej3B27-2180</strain>
    </source>
</reference>